<accession>A0ABV4GMC5</accession>
<reference evidence="1 2" key="1">
    <citation type="submission" date="2024-07" db="EMBL/GenBank/DDBJ databases">
        <title>Genomic Encyclopedia of Type Strains, Phase V (KMG-V): Genome sequencing to study the core and pangenomes of soil and plant-associated prokaryotes.</title>
        <authorList>
            <person name="Whitman W."/>
        </authorList>
    </citation>
    <scope>NUCLEOTIDE SEQUENCE [LARGE SCALE GENOMIC DNA]</scope>
    <source>
        <strain evidence="1 2">USDA 222</strain>
    </source>
</reference>
<evidence type="ECO:0000313" key="1">
    <source>
        <dbReference type="EMBL" id="MEY9473097.1"/>
    </source>
</evidence>
<dbReference type="Proteomes" id="UP001565474">
    <property type="component" value="Unassembled WGS sequence"/>
</dbReference>
<evidence type="ECO:0000313" key="2">
    <source>
        <dbReference type="Proteomes" id="UP001565474"/>
    </source>
</evidence>
<proteinExistence type="predicted"/>
<keyword evidence="2" id="KW-1185">Reference proteome</keyword>
<comment type="caution">
    <text evidence="1">The sequence shown here is derived from an EMBL/GenBank/DDBJ whole genome shotgun (WGS) entry which is preliminary data.</text>
</comment>
<dbReference type="EMBL" id="JBGBZN010000002">
    <property type="protein sequence ID" value="MEY9473097.1"/>
    <property type="molecule type" value="Genomic_DNA"/>
</dbReference>
<protein>
    <recommendedName>
        <fullName evidence="3">Entry exclusion protein TrbK</fullName>
    </recommendedName>
</protein>
<name>A0ABV4GMC5_9BRAD</name>
<gene>
    <name evidence="1" type="ORF">ABH992_005496</name>
</gene>
<sequence>MFDKKQPRIGVGLWIVLALLAYGAYQVFFVGSPENKAFLQECYARENLSASSSDDRTRRVMADCKQQLFDFKKSR</sequence>
<organism evidence="1 2">
    <name type="scientific">Bradyrhizobium yuanmingense</name>
    <dbReference type="NCBI Taxonomy" id="108015"/>
    <lineage>
        <taxon>Bacteria</taxon>
        <taxon>Pseudomonadati</taxon>
        <taxon>Pseudomonadota</taxon>
        <taxon>Alphaproteobacteria</taxon>
        <taxon>Hyphomicrobiales</taxon>
        <taxon>Nitrobacteraceae</taxon>
        <taxon>Bradyrhizobium</taxon>
    </lineage>
</organism>
<evidence type="ECO:0008006" key="3">
    <source>
        <dbReference type="Google" id="ProtNLM"/>
    </source>
</evidence>
<dbReference type="RefSeq" id="WP_157785203.1">
    <property type="nucleotide sequence ID" value="NZ_JBGBYD010000002.1"/>
</dbReference>